<feature type="domain" description="AAA" evidence="1">
    <location>
        <begin position="121"/>
        <end position="289"/>
    </location>
</feature>
<proteinExistence type="predicted"/>
<protein>
    <submittedName>
        <fullName evidence="2">AAA domain-containing protein</fullName>
    </submittedName>
</protein>
<dbReference type="Gene3D" id="3.40.50.300">
    <property type="entry name" value="P-loop containing nucleotide triphosphate hydrolases"/>
    <property type="match status" value="1"/>
</dbReference>
<name>A0A1W1XYN9_9CLOT</name>
<dbReference type="InterPro" id="IPR027417">
    <property type="entry name" value="P-loop_NTPase"/>
</dbReference>
<dbReference type="STRING" id="1121291.SAMN02745134_03759"/>
<organism evidence="2 3">
    <name type="scientific">Clostridium acidisoli DSM 12555</name>
    <dbReference type="NCBI Taxonomy" id="1121291"/>
    <lineage>
        <taxon>Bacteria</taxon>
        <taxon>Bacillati</taxon>
        <taxon>Bacillota</taxon>
        <taxon>Clostridia</taxon>
        <taxon>Eubacteriales</taxon>
        <taxon>Clostridiaceae</taxon>
        <taxon>Clostridium</taxon>
    </lineage>
</organism>
<dbReference type="Proteomes" id="UP000192468">
    <property type="component" value="Unassembled WGS sequence"/>
</dbReference>
<dbReference type="EMBL" id="FWXH01000034">
    <property type="protein sequence ID" value="SMC29012.1"/>
    <property type="molecule type" value="Genomic_DNA"/>
</dbReference>
<dbReference type="AlphaFoldDB" id="A0A1W1XYN9"/>
<evidence type="ECO:0000259" key="1">
    <source>
        <dbReference type="Pfam" id="PF13614"/>
    </source>
</evidence>
<dbReference type="SUPFAM" id="SSF52540">
    <property type="entry name" value="P-loop containing nucleoside triphosphate hydrolases"/>
    <property type="match status" value="1"/>
</dbReference>
<accession>A0A1W1XYN9</accession>
<dbReference type="OrthoDB" id="3035369at2"/>
<dbReference type="InterPro" id="IPR025669">
    <property type="entry name" value="AAA_dom"/>
</dbReference>
<dbReference type="Pfam" id="PF13614">
    <property type="entry name" value="AAA_31"/>
    <property type="match status" value="1"/>
</dbReference>
<dbReference type="RefSeq" id="WP_084117735.1">
    <property type="nucleotide sequence ID" value="NZ_FWXH01000034.1"/>
</dbReference>
<keyword evidence="3" id="KW-1185">Reference proteome</keyword>
<evidence type="ECO:0000313" key="3">
    <source>
        <dbReference type="Proteomes" id="UP000192468"/>
    </source>
</evidence>
<sequence length="358" mass="41883">MEKYNMIIVDSDERYIKNLMNYINKNYSNIFNTTCFTDYLYMEEYIKKQKKTEIILISLELFKDNISKLKDRFVIILTESLSEYDGHSCIKKYQSAEKICKDIIKKYEVDGKNIEDNKDTNVITFYSPIGGIGTSTLAISTAYSIGQMGKKVLYVNLENIQSTEIFLNNFPKSKYNLSDLIISIKNRSNNFSEILNSSINKYSDLEFYYFGVTDSILDIEELTYEDIKDLVENIQKVNLFDFVVFDLPSTLDTKYYSLFQKSNNVFISIGQDKRSNYKIDTLLTQLDNTENFLFIVNKLNNKKEQLFPRIVSINAKPVIQTINFYEDIEGIYDIDKCFEICSEFKEDIEQIANNVLDY</sequence>
<gene>
    <name evidence="2" type="ORF">SAMN02745134_03759</name>
</gene>
<dbReference type="Gene3D" id="3.40.50.10850">
    <property type="entry name" value="Ntrc-like two-domain protein"/>
    <property type="match status" value="1"/>
</dbReference>
<reference evidence="2 3" key="1">
    <citation type="submission" date="2017-04" db="EMBL/GenBank/DDBJ databases">
        <authorList>
            <person name="Afonso C.L."/>
            <person name="Miller P.J."/>
            <person name="Scott M.A."/>
            <person name="Spackman E."/>
            <person name="Goraichik I."/>
            <person name="Dimitrov K.M."/>
            <person name="Suarez D.L."/>
            <person name="Swayne D.E."/>
        </authorList>
    </citation>
    <scope>NUCLEOTIDE SEQUENCE [LARGE SCALE GENOMIC DNA]</scope>
    <source>
        <strain evidence="2 3">DSM 12555</strain>
    </source>
</reference>
<evidence type="ECO:0000313" key="2">
    <source>
        <dbReference type="EMBL" id="SMC29012.1"/>
    </source>
</evidence>